<dbReference type="GO" id="GO:0005886">
    <property type="term" value="C:plasma membrane"/>
    <property type="evidence" value="ECO:0007669"/>
    <property type="project" value="TreeGrafter"/>
</dbReference>
<accession>A0A0N0GM79</accession>
<protein>
    <submittedName>
        <fullName evidence="4">AsmA family protein</fullName>
    </submittedName>
</protein>
<keyword evidence="2" id="KW-0812">Transmembrane</keyword>
<evidence type="ECO:0000256" key="2">
    <source>
        <dbReference type="SAM" id="Phobius"/>
    </source>
</evidence>
<comment type="caution">
    <text evidence="4">The sequence shown here is derived from an EMBL/GenBank/DDBJ whole genome shotgun (WGS) entry which is preliminary data.</text>
</comment>
<feature type="domain" description="AsmA" evidence="3">
    <location>
        <begin position="202"/>
        <end position="342"/>
    </location>
</feature>
<keyword evidence="5" id="KW-1185">Reference proteome</keyword>
<dbReference type="AlphaFoldDB" id="A0A0N0GM79"/>
<dbReference type="InterPro" id="IPR007844">
    <property type="entry name" value="AsmA"/>
</dbReference>
<evidence type="ECO:0000313" key="4">
    <source>
        <dbReference type="EMBL" id="KPC50826.1"/>
    </source>
</evidence>
<sequence>MEKIKKPLIILIIFLAFIAALPIIVPLQLFSGDATRLLQRITHSNIQLQQLGFEYSPRPALVLQDITIDGDPAIGHIEYIRVPLTMYNVLHWGRDLREVTVEGGHFSPQWALQLPQKLRPQSGEATIHFADLHLVRTSIVRNNGEVGPVDGVLKFDSGSNLAGLTVSDSTGRMTLEILPQGSDFATTLNASGWDVPLGYPVHFDSLQLKGIANQNGLQITEIHGELYSGVLSGTARVDWTDGWKLTGTVHGSSVQAEPLSKLFNPTTFVSGRIEGDANFSYAGDSYQTLLATPQIESTMTIKQGAIHNFDLIAPLKSTVPVTYARGGITRFDTLTGGMNIANHVVLFSNVKVDAGKFVATGAMKVEPGNKLSGGAQARLQAGVIAASSQIRIGGKLEAPVFQTGGAWRQGHDDALEQADKVQTKEPPPPADD</sequence>
<dbReference type="Pfam" id="PF05170">
    <property type="entry name" value="AsmA"/>
    <property type="match status" value="1"/>
</dbReference>
<name>A0A0N0GM79_9NEIS</name>
<gene>
    <name evidence="4" type="ORF">WG78_16070</name>
</gene>
<dbReference type="OrthoDB" id="9126970at2"/>
<evidence type="ECO:0000259" key="3">
    <source>
        <dbReference type="Pfam" id="PF05170"/>
    </source>
</evidence>
<feature type="region of interest" description="Disordered" evidence="1">
    <location>
        <begin position="406"/>
        <end position="432"/>
    </location>
</feature>
<feature type="compositionally biased region" description="Basic and acidic residues" evidence="1">
    <location>
        <begin position="409"/>
        <end position="423"/>
    </location>
</feature>
<evidence type="ECO:0000256" key="1">
    <source>
        <dbReference type="SAM" id="MobiDB-lite"/>
    </source>
</evidence>
<feature type="transmembrane region" description="Helical" evidence="2">
    <location>
        <begin position="7"/>
        <end position="30"/>
    </location>
</feature>
<dbReference type="PANTHER" id="PTHR30441:SF8">
    <property type="entry name" value="DUF748 DOMAIN-CONTAINING PROTEIN"/>
    <property type="match status" value="1"/>
</dbReference>
<keyword evidence="2" id="KW-1133">Transmembrane helix</keyword>
<organism evidence="4 5">
    <name type="scientific">Amantichitinum ursilacus</name>
    <dbReference type="NCBI Taxonomy" id="857265"/>
    <lineage>
        <taxon>Bacteria</taxon>
        <taxon>Pseudomonadati</taxon>
        <taxon>Pseudomonadota</taxon>
        <taxon>Betaproteobacteria</taxon>
        <taxon>Neisseriales</taxon>
        <taxon>Chitinibacteraceae</taxon>
        <taxon>Amantichitinum</taxon>
    </lineage>
</organism>
<dbReference type="Proteomes" id="UP000037939">
    <property type="component" value="Unassembled WGS sequence"/>
</dbReference>
<keyword evidence="2" id="KW-0472">Membrane</keyword>
<evidence type="ECO:0000313" key="5">
    <source>
        <dbReference type="Proteomes" id="UP000037939"/>
    </source>
</evidence>
<dbReference type="PANTHER" id="PTHR30441">
    <property type="entry name" value="DUF748 DOMAIN-CONTAINING PROTEIN"/>
    <property type="match status" value="1"/>
</dbReference>
<dbReference type="EMBL" id="LAQT01000026">
    <property type="protein sequence ID" value="KPC50826.1"/>
    <property type="molecule type" value="Genomic_DNA"/>
</dbReference>
<proteinExistence type="predicted"/>
<dbReference type="GO" id="GO:0090313">
    <property type="term" value="P:regulation of protein targeting to membrane"/>
    <property type="evidence" value="ECO:0007669"/>
    <property type="project" value="TreeGrafter"/>
</dbReference>
<reference evidence="4 5" key="1">
    <citation type="submission" date="2015-07" db="EMBL/GenBank/DDBJ databases">
        <title>Draft genome sequence of the Amantichitinum ursilacus IGB-41, a new chitin-degrading bacterium.</title>
        <authorList>
            <person name="Kirstahler P."/>
            <person name="Guenther M."/>
            <person name="Grumaz C."/>
            <person name="Rupp S."/>
            <person name="Zibek S."/>
            <person name="Sohn K."/>
        </authorList>
    </citation>
    <scope>NUCLEOTIDE SEQUENCE [LARGE SCALE GENOMIC DNA]</scope>
    <source>
        <strain evidence="4 5">IGB-41</strain>
    </source>
</reference>
<dbReference type="InterPro" id="IPR052894">
    <property type="entry name" value="AsmA-related"/>
</dbReference>